<accession>A0A4Y2CGA7</accession>
<comment type="caution">
    <text evidence="1">The sequence shown here is derived from an EMBL/GenBank/DDBJ whole genome shotgun (WGS) entry which is preliminary data.</text>
</comment>
<evidence type="ECO:0000313" key="1">
    <source>
        <dbReference type="EMBL" id="GBM02838.1"/>
    </source>
</evidence>
<evidence type="ECO:0000313" key="2">
    <source>
        <dbReference type="Proteomes" id="UP000499080"/>
    </source>
</evidence>
<keyword evidence="2" id="KW-1185">Reference proteome</keyword>
<dbReference type="Proteomes" id="UP000499080">
    <property type="component" value="Unassembled WGS sequence"/>
</dbReference>
<sequence length="200" mass="23354">MALLYFSVSRRKRKIAKCENSPNFTSHSLGALSFGSAVTRCSSYSRCSKGEKRHRSSTPRRFTFQPFHLGRSPRQFQRKLQPILNGSIDPLPHQPLPPPSKREPLLLRFPERQRPRPPLPSIRRSHFSVDGRRQTGFQDCSNFRPPPHIFSSDFPVDLFWHEFGGSLHIQLTHSRRAFWRNVFLQSTRQNWSKNPTDLHL</sequence>
<name>A0A4Y2CGA7_ARAVE</name>
<protein>
    <submittedName>
        <fullName evidence="1">Uncharacterized protein</fullName>
    </submittedName>
</protein>
<organism evidence="1 2">
    <name type="scientific">Araneus ventricosus</name>
    <name type="common">Orbweaver spider</name>
    <name type="synonym">Epeira ventricosa</name>
    <dbReference type="NCBI Taxonomy" id="182803"/>
    <lineage>
        <taxon>Eukaryota</taxon>
        <taxon>Metazoa</taxon>
        <taxon>Ecdysozoa</taxon>
        <taxon>Arthropoda</taxon>
        <taxon>Chelicerata</taxon>
        <taxon>Arachnida</taxon>
        <taxon>Araneae</taxon>
        <taxon>Araneomorphae</taxon>
        <taxon>Entelegynae</taxon>
        <taxon>Araneoidea</taxon>
        <taxon>Araneidae</taxon>
        <taxon>Araneus</taxon>
    </lineage>
</organism>
<dbReference type="AlphaFoldDB" id="A0A4Y2CGA7"/>
<proteinExistence type="predicted"/>
<reference evidence="1 2" key="1">
    <citation type="journal article" date="2019" name="Sci. Rep.">
        <title>Orb-weaving spider Araneus ventricosus genome elucidates the spidroin gene catalogue.</title>
        <authorList>
            <person name="Kono N."/>
            <person name="Nakamura H."/>
            <person name="Ohtoshi R."/>
            <person name="Moran D.A.P."/>
            <person name="Shinohara A."/>
            <person name="Yoshida Y."/>
            <person name="Fujiwara M."/>
            <person name="Mori M."/>
            <person name="Tomita M."/>
            <person name="Arakawa K."/>
        </authorList>
    </citation>
    <scope>NUCLEOTIDE SEQUENCE [LARGE SCALE GENOMIC DNA]</scope>
</reference>
<gene>
    <name evidence="1" type="ORF">AVEN_52018_1</name>
</gene>
<dbReference type="EMBL" id="BGPR01000184">
    <property type="protein sequence ID" value="GBM02838.1"/>
    <property type="molecule type" value="Genomic_DNA"/>
</dbReference>